<reference evidence="3" key="1">
    <citation type="submission" date="2022-11" db="UniProtKB">
        <authorList>
            <consortium name="WormBaseParasite"/>
        </authorList>
    </citation>
    <scope>IDENTIFICATION</scope>
</reference>
<feature type="region of interest" description="Disordered" evidence="1">
    <location>
        <begin position="23"/>
        <end position="55"/>
    </location>
</feature>
<organism evidence="2 3">
    <name type="scientific">Romanomermis culicivorax</name>
    <name type="common">Nematode worm</name>
    <dbReference type="NCBI Taxonomy" id="13658"/>
    <lineage>
        <taxon>Eukaryota</taxon>
        <taxon>Metazoa</taxon>
        <taxon>Ecdysozoa</taxon>
        <taxon>Nematoda</taxon>
        <taxon>Enoplea</taxon>
        <taxon>Dorylaimia</taxon>
        <taxon>Mermithida</taxon>
        <taxon>Mermithoidea</taxon>
        <taxon>Mermithidae</taxon>
        <taxon>Romanomermis</taxon>
    </lineage>
</organism>
<dbReference type="AlphaFoldDB" id="A0A915K2P2"/>
<proteinExistence type="predicted"/>
<sequence>MDTAEIFSSFRIDTDDKFLNAVAGAGPFTDPQTPKKFSSRKTSSTKFGGGAGGSRRSSTFFGAKFAEAFRSLTTVLTAVPVGGRNVCEEIVYTPCGTTAVLVPPSPYITPRRQTPELCGGLDYLCRQNSRGVSNPTSAFASPAKQRSVTPRVDLCNNNNNNSNTMPALYAMNRSPVPCPSTSSGGSDSAASSTKSRSRKPLPNDKYRSYTKMQRPRSCDESQPTDAATHAAGARDVTNSNYQKQFFAPTLKNSLTPTSPLPPQRPFTLDIASGGSPRRSFAKTHPLSSRIAARGCSADSSSCSSTGAGTRTYGGAAKNNNFHSASNDSNLDADFIVTRFDGDNWRTPRNLNFTGNDIVVT</sequence>
<feature type="region of interest" description="Disordered" evidence="1">
    <location>
        <begin position="134"/>
        <end position="236"/>
    </location>
</feature>
<feature type="compositionally biased region" description="Polar residues" evidence="1">
    <location>
        <begin position="134"/>
        <end position="148"/>
    </location>
</feature>
<dbReference type="Proteomes" id="UP000887565">
    <property type="component" value="Unplaced"/>
</dbReference>
<dbReference type="WBParaSite" id="nRc.2.0.1.t32964-RA">
    <property type="protein sequence ID" value="nRc.2.0.1.t32964-RA"/>
    <property type="gene ID" value="nRc.2.0.1.g32964"/>
</dbReference>
<accession>A0A915K2P2</accession>
<evidence type="ECO:0000313" key="2">
    <source>
        <dbReference type="Proteomes" id="UP000887565"/>
    </source>
</evidence>
<keyword evidence="2" id="KW-1185">Reference proteome</keyword>
<protein>
    <submittedName>
        <fullName evidence="3">Uncharacterized protein</fullName>
    </submittedName>
</protein>
<feature type="compositionally biased region" description="Low complexity" evidence="1">
    <location>
        <begin position="180"/>
        <end position="194"/>
    </location>
</feature>
<evidence type="ECO:0000256" key="1">
    <source>
        <dbReference type="SAM" id="MobiDB-lite"/>
    </source>
</evidence>
<name>A0A915K2P2_ROMCU</name>
<evidence type="ECO:0000313" key="3">
    <source>
        <dbReference type="WBParaSite" id="nRc.2.0.1.t32964-RA"/>
    </source>
</evidence>